<feature type="transmembrane region" description="Helical" evidence="2">
    <location>
        <begin position="6"/>
        <end position="25"/>
    </location>
</feature>
<reference evidence="4" key="1">
    <citation type="submission" date="2022-11" db="UniProtKB">
        <authorList>
            <consortium name="WormBaseParasite"/>
        </authorList>
    </citation>
    <scope>IDENTIFICATION</scope>
</reference>
<organism evidence="3 4">
    <name type="scientific">Panagrolaimus davidi</name>
    <dbReference type="NCBI Taxonomy" id="227884"/>
    <lineage>
        <taxon>Eukaryota</taxon>
        <taxon>Metazoa</taxon>
        <taxon>Ecdysozoa</taxon>
        <taxon>Nematoda</taxon>
        <taxon>Chromadorea</taxon>
        <taxon>Rhabditida</taxon>
        <taxon>Tylenchina</taxon>
        <taxon>Panagrolaimomorpha</taxon>
        <taxon>Panagrolaimoidea</taxon>
        <taxon>Panagrolaimidae</taxon>
        <taxon>Panagrolaimus</taxon>
    </lineage>
</organism>
<keyword evidence="2" id="KW-1133">Transmembrane helix</keyword>
<keyword evidence="3" id="KW-1185">Reference proteome</keyword>
<feature type="compositionally biased region" description="Polar residues" evidence="1">
    <location>
        <begin position="81"/>
        <end position="108"/>
    </location>
</feature>
<feature type="region of interest" description="Disordered" evidence="1">
    <location>
        <begin position="77"/>
        <end position="124"/>
    </location>
</feature>
<evidence type="ECO:0000256" key="2">
    <source>
        <dbReference type="SAM" id="Phobius"/>
    </source>
</evidence>
<dbReference type="Proteomes" id="UP000887578">
    <property type="component" value="Unplaced"/>
</dbReference>
<name>A0A914QL76_9BILA</name>
<proteinExistence type="predicted"/>
<feature type="region of interest" description="Disordered" evidence="1">
    <location>
        <begin position="33"/>
        <end position="62"/>
    </location>
</feature>
<dbReference type="WBParaSite" id="PDA_v2.g28099.t1">
    <property type="protein sequence ID" value="PDA_v2.g28099.t1"/>
    <property type="gene ID" value="PDA_v2.g28099"/>
</dbReference>
<evidence type="ECO:0000313" key="3">
    <source>
        <dbReference type="Proteomes" id="UP000887578"/>
    </source>
</evidence>
<feature type="compositionally biased region" description="Low complexity" evidence="1">
    <location>
        <begin position="109"/>
        <end position="124"/>
    </location>
</feature>
<dbReference type="AlphaFoldDB" id="A0A914QL76"/>
<keyword evidence="2" id="KW-0472">Membrane</keyword>
<sequence>MFSILAFIGFTLTTTIILPWMMIICGTKRKVEQQQPINNGPPKGGYKPGHLPEFADPDQKETNTFYDVQSVIAFPIKDNENVNGSNKQPSTTTPNPPADQSKTPSNLGNVAAAAVPAKTPTNIK</sequence>
<evidence type="ECO:0000313" key="4">
    <source>
        <dbReference type="WBParaSite" id="PDA_v2.g28099.t1"/>
    </source>
</evidence>
<protein>
    <submittedName>
        <fullName evidence="4">Uncharacterized protein</fullName>
    </submittedName>
</protein>
<evidence type="ECO:0000256" key="1">
    <source>
        <dbReference type="SAM" id="MobiDB-lite"/>
    </source>
</evidence>
<keyword evidence="2" id="KW-0812">Transmembrane</keyword>
<accession>A0A914QL76</accession>